<feature type="transmembrane region" description="Helical" evidence="5">
    <location>
        <begin position="21"/>
        <end position="37"/>
    </location>
</feature>
<feature type="domain" description="EamA" evidence="6">
    <location>
        <begin position="180"/>
        <end position="314"/>
    </location>
</feature>
<evidence type="ECO:0000256" key="1">
    <source>
        <dbReference type="ARBA" id="ARBA00004141"/>
    </source>
</evidence>
<dbReference type="OrthoDB" id="300255at2759"/>
<name>A0A0V0R1Y9_PSEPJ</name>
<dbReference type="OMA" id="PIASCYV"/>
<dbReference type="EMBL" id="LDAU01000063">
    <property type="protein sequence ID" value="KRX08531.1"/>
    <property type="molecule type" value="Genomic_DNA"/>
</dbReference>
<evidence type="ECO:0000313" key="7">
    <source>
        <dbReference type="EMBL" id="KRX08531.1"/>
    </source>
</evidence>
<dbReference type="InterPro" id="IPR037185">
    <property type="entry name" value="EmrE-like"/>
</dbReference>
<comment type="subcellular location">
    <subcellularLocation>
        <location evidence="1">Membrane</location>
        <topology evidence="1">Multi-pass membrane protein</topology>
    </subcellularLocation>
</comment>
<feature type="transmembrane region" description="Helical" evidence="5">
    <location>
        <begin position="179"/>
        <end position="199"/>
    </location>
</feature>
<organism evidence="7 8">
    <name type="scientific">Pseudocohnilembus persalinus</name>
    <name type="common">Ciliate</name>
    <dbReference type="NCBI Taxonomy" id="266149"/>
    <lineage>
        <taxon>Eukaryota</taxon>
        <taxon>Sar</taxon>
        <taxon>Alveolata</taxon>
        <taxon>Ciliophora</taxon>
        <taxon>Intramacronucleata</taxon>
        <taxon>Oligohymenophorea</taxon>
        <taxon>Scuticociliatia</taxon>
        <taxon>Philasterida</taxon>
        <taxon>Pseudocohnilembidae</taxon>
        <taxon>Pseudocohnilembus</taxon>
    </lineage>
</organism>
<dbReference type="Pfam" id="PF00892">
    <property type="entry name" value="EamA"/>
    <property type="match status" value="2"/>
</dbReference>
<keyword evidence="3 5" id="KW-1133">Transmembrane helix</keyword>
<evidence type="ECO:0000313" key="8">
    <source>
        <dbReference type="Proteomes" id="UP000054937"/>
    </source>
</evidence>
<proteinExistence type="predicted"/>
<comment type="caution">
    <text evidence="7">The sequence shown here is derived from an EMBL/GenBank/DDBJ whole genome shotgun (WGS) entry which is preliminary data.</text>
</comment>
<dbReference type="PANTHER" id="PTHR22911">
    <property type="entry name" value="ACYL-MALONYL CONDENSING ENZYME-RELATED"/>
    <property type="match status" value="1"/>
</dbReference>
<dbReference type="InParanoid" id="A0A0V0R1Y9"/>
<keyword evidence="8" id="KW-1185">Reference proteome</keyword>
<keyword evidence="4 5" id="KW-0472">Membrane</keyword>
<keyword evidence="2 5" id="KW-0812">Transmembrane</keyword>
<dbReference type="GO" id="GO:0016020">
    <property type="term" value="C:membrane"/>
    <property type="evidence" value="ECO:0007669"/>
    <property type="project" value="UniProtKB-SubCell"/>
</dbReference>
<gene>
    <name evidence="7" type="ORF">PPERSA_13012</name>
</gene>
<feature type="transmembrane region" description="Helical" evidence="5">
    <location>
        <begin position="49"/>
        <end position="66"/>
    </location>
</feature>
<feature type="transmembrane region" description="Helical" evidence="5">
    <location>
        <begin position="263"/>
        <end position="282"/>
    </location>
</feature>
<protein>
    <recommendedName>
        <fullName evidence="6">EamA domain-containing protein</fullName>
    </recommendedName>
</protein>
<evidence type="ECO:0000256" key="3">
    <source>
        <dbReference type="ARBA" id="ARBA00022989"/>
    </source>
</evidence>
<dbReference type="SUPFAM" id="SSF103481">
    <property type="entry name" value="Multidrug resistance efflux transporter EmrE"/>
    <property type="match status" value="2"/>
</dbReference>
<feature type="transmembrane region" description="Helical" evidence="5">
    <location>
        <begin position="137"/>
        <end position="159"/>
    </location>
</feature>
<evidence type="ECO:0000256" key="2">
    <source>
        <dbReference type="ARBA" id="ARBA00022692"/>
    </source>
</evidence>
<evidence type="ECO:0000256" key="5">
    <source>
        <dbReference type="SAM" id="Phobius"/>
    </source>
</evidence>
<feature type="transmembrane region" description="Helical" evidence="5">
    <location>
        <begin position="211"/>
        <end position="231"/>
    </location>
</feature>
<sequence length="316" mass="35564">MDIIKRIDCALIKNPTNLAKTLTILSSFFYVITGTIIKQIEGFQGYEILFYRSMISLLINHAFITYRKYDSYSKSTYTQNKLILRAFIGSAGHLAYFTAFQLVYNVSDATPLVLTSPIIACILSAILLKEHLQRQTVVLLLISFGGIMLIIQPAFIFGNKGNDLGMVKEDFENTYKNPTLGQIFAFTFSVCQALAIVVVRKLRNAVHNTVVVQYSFFIPLFLGGVMMIVNGKFNERIFLLENFIAMIFVALSNYSAQICYSKAIFLCQASQITPLTYSQVIFSYFIDLLYFGNGISYLSILGSIIVVICSIILSRK</sequence>
<dbReference type="AlphaFoldDB" id="A0A0V0R1Y9"/>
<dbReference type="PANTHER" id="PTHR22911:SF6">
    <property type="entry name" value="SOLUTE CARRIER FAMILY 35 MEMBER G1"/>
    <property type="match status" value="1"/>
</dbReference>
<feature type="transmembrane region" description="Helical" evidence="5">
    <location>
        <begin position="237"/>
        <end position="256"/>
    </location>
</feature>
<feature type="domain" description="EamA" evidence="6">
    <location>
        <begin position="22"/>
        <end position="151"/>
    </location>
</feature>
<evidence type="ECO:0000259" key="6">
    <source>
        <dbReference type="Pfam" id="PF00892"/>
    </source>
</evidence>
<dbReference type="Proteomes" id="UP000054937">
    <property type="component" value="Unassembled WGS sequence"/>
</dbReference>
<feature type="transmembrane region" description="Helical" evidence="5">
    <location>
        <begin position="82"/>
        <end position="103"/>
    </location>
</feature>
<evidence type="ECO:0000256" key="4">
    <source>
        <dbReference type="ARBA" id="ARBA00023136"/>
    </source>
</evidence>
<feature type="transmembrane region" description="Helical" evidence="5">
    <location>
        <begin position="294"/>
        <end position="313"/>
    </location>
</feature>
<dbReference type="InterPro" id="IPR000620">
    <property type="entry name" value="EamA_dom"/>
</dbReference>
<accession>A0A0V0R1Y9</accession>
<reference evidence="7 8" key="1">
    <citation type="journal article" date="2015" name="Sci. Rep.">
        <title>Genome of the facultative scuticociliatosis pathogen Pseudocohnilembus persalinus provides insight into its virulence through horizontal gene transfer.</title>
        <authorList>
            <person name="Xiong J."/>
            <person name="Wang G."/>
            <person name="Cheng J."/>
            <person name="Tian M."/>
            <person name="Pan X."/>
            <person name="Warren A."/>
            <person name="Jiang C."/>
            <person name="Yuan D."/>
            <person name="Miao W."/>
        </authorList>
    </citation>
    <scope>NUCLEOTIDE SEQUENCE [LARGE SCALE GENOMIC DNA]</scope>
    <source>
        <strain evidence="7">36N120E</strain>
    </source>
</reference>
<feature type="transmembrane region" description="Helical" evidence="5">
    <location>
        <begin position="109"/>
        <end position="128"/>
    </location>
</feature>